<dbReference type="SUPFAM" id="SSF111304">
    <property type="entry name" value="Recombination protein RecR"/>
    <property type="match status" value="1"/>
</dbReference>
<keyword evidence="1 7" id="KW-0479">Metal-binding</keyword>
<evidence type="ECO:0000259" key="8">
    <source>
        <dbReference type="PROSITE" id="PS50880"/>
    </source>
</evidence>
<dbReference type="Pfam" id="PF02132">
    <property type="entry name" value="RecR_ZnF"/>
    <property type="match status" value="1"/>
</dbReference>
<sequence length="197" mass="22173">MATKSLEILIDEFNRLPGIGRKSAVRLAFHVLEMSDQEVERFSKALKDVKESVKKCSVCGNFSENDMCDICRDEFRDKDIICVVEDSRDIIPLEKTKRYKGTYHVLNGKIDPLNGMTPDKLNLKSLLERVAKEEIKEIILALNPDLEGETTALYLTKLLKPFNVKITKIASGIPMGGNIEFADVATISRALEGRQEI</sequence>
<reference evidence="10" key="1">
    <citation type="submission" date="2023-07" db="EMBL/GenBank/DDBJ databases">
        <authorList>
            <person name="Colorado M.A."/>
            <person name="Villamil L.M."/>
            <person name="Melo J.F."/>
            <person name="Rodriguez J.A."/>
            <person name="Ruiz R.Y."/>
        </authorList>
    </citation>
    <scope>NUCLEOTIDE SEQUENCE [LARGE SCALE GENOMIC DNA]</scope>
    <source>
        <strain evidence="10">C33</strain>
    </source>
</reference>
<dbReference type="InterPro" id="IPR015967">
    <property type="entry name" value="Rcmb_RecR_Znf"/>
</dbReference>
<evidence type="ECO:0000256" key="1">
    <source>
        <dbReference type="ARBA" id="ARBA00022723"/>
    </source>
</evidence>
<feature type="zinc finger region" description="C4-type" evidence="7">
    <location>
        <begin position="56"/>
        <end position="71"/>
    </location>
</feature>
<dbReference type="SMART" id="SM00493">
    <property type="entry name" value="TOPRIM"/>
    <property type="match status" value="1"/>
</dbReference>
<evidence type="ECO:0000313" key="10">
    <source>
        <dbReference type="Proteomes" id="UP001279681"/>
    </source>
</evidence>
<dbReference type="HAMAP" id="MF_00017">
    <property type="entry name" value="RecR"/>
    <property type="match status" value="1"/>
</dbReference>
<dbReference type="CDD" id="cd01025">
    <property type="entry name" value="TOPRIM_recR"/>
    <property type="match status" value="1"/>
</dbReference>
<comment type="similarity">
    <text evidence="7">Belongs to the RecR family.</text>
</comment>
<dbReference type="PANTHER" id="PTHR30446:SF0">
    <property type="entry name" value="RECOMBINATION PROTEIN RECR"/>
    <property type="match status" value="1"/>
</dbReference>
<evidence type="ECO:0000256" key="2">
    <source>
        <dbReference type="ARBA" id="ARBA00022763"/>
    </source>
</evidence>
<keyword evidence="3 7" id="KW-0863">Zinc-finger</keyword>
<dbReference type="InterPro" id="IPR000093">
    <property type="entry name" value="DNA_Rcmb_RecR"/>
</dbReference>
<dbReference type="Gene3D" id="1.10.8.420">
    <property type="entry name" value="RecR Domain 1"/>
    <property type="match status" value="1"/>
</dbReference>
<dbReference type="Pfam" id="PF21175">
    <property type="entry name" value="RecR_C"/>
    <property type="match status" value="1"/>
</dbReference>
<keyword evidence="2 7" id="KW-0227">DNA damage</keyword>
<keyword evidence="5 7" id="KW-0233">DNA recombination</keyword>
<dbReference type="PANTHER" id="PTHR30446">
    <property type="entry name" value="RECOMBINATION PROTEIN RECR"/>
    <property type="match status" value="1"/>
</dbReference>
<dbReference type="PROSITE" id="PS01300">
    <property type="entry name" value="RECR"/>
    <property type="match status" value="1"/>
</dbReference>
<proteinExistence type="inferred from homology"/>
<gene>
    <name evidence="7 9" type="primary">recR</name>
    <name evidence="9" type="ORF">RFV38_07780</name>
</gene>
<protein>
    <recommendedName>
        <fullName evidence="7">Recombination protein RecR</fullName>
    </recommendedName>
</protein>
<keyword evidence="10" id="KW-1185">Reference proteome</keyword>
<dbReference type="InterPro" id="IPR034137">
    <property type="entry name" value="TOPRIM_RecR"/>
</dbReference>
<evidence type="ECO:0000256" key="5">
    <source>
        <dbReference type="ARBA" id="ARBA00023172"/>
    </source>
</evidence>
<feature type="domain" description="Toprim" evidence="8">
    <location>
        <begin position="79"/>
        <end position="174"/>
    </location>
</feature>
<evidence type="ECO:0000256" key="4">
    <source>
        <dbReference type="ARBA" id="ARBA00022833"/>
    </source>
</evidence>
<evidence type="ECO:0000256" key="6">
    <source>
        <dbReference type="ARBA" id="ARBA00023204"/>
    </source>
</evidence>
<comment type="caution">
    <text evidence="9">The sequence shown here is derived from an EMBL/GenBank/DDBJ whole genome shotgun (WGS) entry which is preliminary data.</text>
</comment>
<accession>A0ABU4WB06</accession>
<dbReference type="Gene3D" id="3.30.60.80">
    <property type="match status" value="1"/>
</dbReference>
<organism evidence="9 10">
    <name type="scientific">Candidatus Cetobacterium colombiensis</name>
    <dbReference type="NCBI Taxonomy" id="3073100"/>
    <lineage>
        <taxon>Bacteria</taxon>
        <taxon>Fusobacteriati</taxon>
        <taxon>Fusobacteriota</taxon>
        <taxon>Fusobacteriia</taxon>
        <taxon>Fusobacteriales</taxon>
        <taxon>Fusobacteriaceae</taxon>
        <taxon>Cetobacterium</taxon>
    </lineage>
</organism>
<keyword evidence="6 7" id="KW-0234">DNA repair</keyword>
<dbReference type="EMBL" id="JAVIKH010000009">
    <property type="protein sequence ID" value="MDX8336394.1"/>
    <property type="molecule type" value="Genomic_DNA"/>
</dbReference>
<dbReference type="PROSITE" id="PS50880">
    <property type="entry name" value="TOPRIM"/>
    <property type="match status" value="1"/>
</dbReference>
<dbReference type="NCBIfam" id="TIGR00615">
    <property type="entry name" value="recR"/>
    <property type="match status" value="1"/>
</dbReference>
<evidence type="ECO:0000256" key="3">
    <source>
        <dbReference type="ARBA" id="ARBA00022771"/>
    </source>
</evidence>
<dbReference type="Proteomes" id="UP001279681">
    <property type="component" value="Unassembled WGS sequence"/>
</dbReference>
<keyword evidence="4 7" id="KW-0862">Zinc</keyword>
<dbReference type="InterPro" id="IPR006171">
    <property type="entry name" value="TOPRIM_dom"/>
</dbReference>
<dbReference type="Gene3D" id="3.40.1360.10">
    <property type="match status" value="1"/>
</dbReference>
<name>A0ABU4WB06_9FUSO</name>
<evidence type="ECO:0000256" key="7">
    <source>
        <dbReference type="HAMAP-Rule" id="MF_00017"/>
    </source>
</evidence>
<dbReference type="Pfam" id="PF13662">
    <property type="entry name" value="Toprim_4"/>
    <property type="match status" value="1"/>
</dbReference>
<dbReference type="InterPro" id="IPR023627">
    <property type="entry name" value="Rcmb_RecR"/>
</dbReference>
<evidence type="ECO:0000313" key="9">
    <source>
        <dbReference type="EMBL" id="MDX8336394.1"/>
    </source>
</evidence>
<comment type="function">
    <text evidence="7">May play a role in DNA repair. It seems to be involved in an RecBC-independent recombinational process of DNA repair. It may act with RecF and RecO.</text>
</comment>
<dbReference type="Pfam" id="PF21176">
    <property type="entry name" value="RecR_HhH"/>
    <property type="match status" value="1"/>
</dbReference>
<dbReference type="Gene3D" id="6.10.250.240">
    <property type="match status" value="1"/>
</dbReference>
<dbReference type="RefSeq" id="WP_320313798.1">
    <property type="nucleotide sequence ID" value="NZ_JAVIKH010000009.1"/>
</dbReference>